<dbReference type="Pfam" id="PF00172">
    <property type="entry name" value="Zn_clus"/>
    <property type="match status" value="1"/>
</dbReference>
<feature type="domain" description="Zn(2)-C6 fungal-type" evidence="6">
    <location>
        <begin position="17"/>
        <end position="47"/>
    </location>
</feature>
<evidence type="ECO:0000259" key="6">
    <source>
        <dbReference type="PROSITE" id="PS50048"/>
    </source>
</evidence>
<dbReference type="CDD" id="cd12148">
    <property type="entry name" value="fungal_TF_MHR"/>
    <property type="match status" value="1"/>
</dbReference>
<dbReference type="OrthoDB" id="424974at2759"/>
<evidence type="ECO:0000313" key="7">
    <source>
        <dbReference type="EMBL" id="KAF2156526.1"/>
    </source>
</evidence>
<evidence type="ECO:0000256" key="5">
    <source>
        <dbReference type="ARBA" id="ARBA00023242"/>
    </source>
</evidence>
<accession>A0A9P4J7K4</accession>
<evidence type="ECO:0000313" key="8">
    <source>
        <dbReference type="Proteomes" id="UP000799439"/>
    </source>
</evidence>
<evidence type="ECO:0000256" key="1">
    <source>
        <dbReference type="ARBA" id="ARBA00004123"/>
    </source>
</evidence>
<evidence type="ECO:0000256" key="3">
    <source>
        <dbReference type="ARBA" id="ARBA00023015"/>
    </source>
</evidence>
<dbReference type="CDD" id="cd00067">
    <property type="entry name" value="GAL4"/>
    <property type="match status" value="1"/>
</dbReference>
<dbReference type="EMBL" id="ML996082">
    <property type="protein sequence ID" value="KAF2156526.1"/>
    <property type="molecule type" value="Genomic_DNA"/>
</dbReference>
<keyword evidence="5" id="KW-0539">Nucleus</keyword>
<proteinExistence type="predicted"/>
<name>A0A9P4J7K4_9PEZI</name>
<dbReference type="GO" id="GO:0000981">
    <property type="term" value="F:DNA-binding transcription factor activity, RNA polymerase II-specific"/>
    <property type="evidence" value="ECO:0007669"/>
    <property type="project" value="InterPro"/>
</dbReference>
<protein>
    <recommendedName>
        <fullName evidence="6">Zn(2)-C6 fungal-type domain-containing protein</fullName>
    </recommendedName>
</protein>
<comment type="caution">
    <text evidence="7">The sequence shown here is derived from an EMBL/GenBank/DDBJ whole genome shotgun (WGS) entry which is preliminary data.</text>
</comment>
<dbReference type="PROSITE" id="PS00463">
    <property type="entry name" value="ZN2_CY6_FUNGAL_1"/>
    <property type="match status" value="1"/>
</dbReference>
<evidence type="ECO:0000256" key="4">
    <source>
        <dbReference type="ARBA" id="ARBA00023163"/>
    </source>
</evidence>
<keyword evidence="8" id="KW-1185">Reference proteome</keyword>
<dbReference type="Proteomes" id="UP000799439">
    <property type="component" value="Unassembled WGS sequence"/>
</dbReference>
<dbReference type="InterPro" id="IPR050815">
    <property type="entry name" value="TF_fung"/>
</dbReference>
<dbReference type="PANTHER" id="PTHR47338:SF9">
    <property type="entry name" value="ZN(II)2CYS6 TRANSCRIPTION FACTOR (EUROFUNG)"/>
    <property type="match status" value="1"/>
</dbReference>
<keyword evidence="3" id="KW-0805">Transcription regulation</keyword>
<dbReference type="SUPFAM" id="SSF57701">
    <property type="entry name" value="Zn2/Cys6 DNA-binding domain"/>
    <property type="match status" value="1"/>
</dbReference>
<dbReference type="SMART" id="SM00066">
    <property type="entry name" value="GAL4"/>
    <property type="match status" value="1"/>
</dbReference>
<keyword evidence="4" id="KW-0804">Transcription</keyword>
<dbReference type="InterPro" id="IPR036864">
    <property type="entry name" value="Zn2-C6_fun-type_DNA-bd_sf"/>
</dbReference>
<reference evidence="7" key="1">
    <citation type="journal article" date="2020" name="Stud. Mycol.">
        <title>101 Dothideomycetes genomes: a test case for predicting lifestyles and emergence of pathogens.</title>
        <authorList>
            <person name="Haridas S."/>
            <person name="Albert R."/>
            <person name="Binder M."/>
            <person name="Bloem J."/>
            <person name="Labutti K."/>
            <person name="Salamov A."/>
            <person name="Andreopoulos B."/>
            <person name="Baker S."/>
            <person name="Barry K."/>
            <person name="Bills G."/>
            <person name="Bluhm B."/>
            <person name="Cannon C."/>
            <person name="Castanera R."/>
            <person name="Culley D."/>
            <person name="Daum C."/>
            <person name="Ezra D."/>
            <person name="Gonzalez J."/>
            <person name="Henrissat B."/>
            <person name="Kuo A."/>
            <person name="Liang C."/>
            <person name="Lipzen A."/>
            <person name="Lutzoni F."/>
            <person name="Magnuson J."/>
            <person name="Mondo S."/>
            <person name="Nolan M."/>
            <person name="Ohm R."/>
            <person name="Pangilinan J."/>
            <person name="Park H.-J."/>
            <person name="Ramirez L."/>
            <person name="Alfaro M."/>
            <person name="Sun H."/>
            <person name="Tritt A."/>
            <person name="Yoshinaga Y."/>
            <person name="Zwiers L.-H."/>
            <person name="Turgeon B."/>
            <person name="Goodwin S."/>
            <person name="Spatafora J."/>
            <person name="Crous P."/>
            <person name="Grigoriev I."/>
        </authorList>
    </citation>
    <scope>NUCLEOTIDE SEQUENCE</scope>
    <source>
        <strain evidence="7">CBS 260.36</strain>
    </source>
</reference>
<dbReference type="PANTHER" id="PTHR47338">
    <property type="entry name" value="ZN(II)2CYS6 TRANSCRIPTION FACTOR (EUROFUNG)-RELATED"/>
    <property type="match status" value="1"/>
</dbReference>
<dbReference type="GO" id="GO:0008270">
    <property type="term" value="F:zinc ion binding"/>
    <property type="evidence" value="ECO:0007669"/>
    <property type="project" value="InterPro"/>
</dbReference>
<dbReference type="PROSITE" id="PS50048">
    <property type="entry name" value="ZN2_CY6_FUNGAL_2"/>
    <property type="match status" value="1"/>
</dbReference>
<comment type="subcellular location">
    <subcellularLocation>
        <location evidence="1">Nucleus</location>
    </subcellularLocation>
</comment>
<sequence>MDQDSSLSLDQQSMRQACELCRRKKIKCPGQKPLCSTCERSSQPCTYKPREPCRTEVRRTGVVKPTSKRDSDVRLNRLENRLSDVFDILRSLTASPNSPQSHRILSTYSLEAATSCESFHTVLSSPTRPLPNNAAAKVDRLIACYRQTIHFQPLPLFDLEVLHSNIIEGPPYLFWIFLATTSEFLTDDDDLEAEAATGFAGAQDEVGKLAAQGVGHLPIRQAMCLMVLYDIRTHQHQRAWMTTGTASTLQALQQTTNMNELDCRCFWSIFILERMFFPRMSQSLRFEKNIRYPTSPAPPRDSQGEFGQEIHGNLVEDLGIHAYSIGYVAMWSKVTSWLHSIHFEKREQPWLPGSTYANLTAELLDCEARLPSRHLIRNVVFNQLSPTQTLEQQEYWRPWLTMQILSHASLAIVNHPFLHLVALRPDKSLHPRLFLQQTVDQALYHSRWVSRFIGISDGLFSEPFDPALADVVASTATVSFLFQYANDDTISSNAKADWQRFNTFLSRVSEVWPYIGEKFQALDKFTVSVRTKPSSSTLVFSPTMFWNVLDSDSTLPTQAPPTSTASSCASINVTTQFVQPLADDEDEHSTAPRQDAMSGIAGFDESRALDELCMDDLLSRFAPSDFDWPQE</sequence>
<dbReference type="InterPro" id="IPR001138">
    <property type="entry name" value="Zn2Cys6_DnaBD"/>
</dbReference>
<gene>
    <name evidence="7" type="ORF">K461DRAFT_310957</name>
</gene>
<organism evidence="7 8">
    <name type="scientific">Myriangium duriaei CBS 260.36</name>
    <dbReference type="NCBI Taxonomy" id="1168546"/>
    <lineage>
        <taxon>Eukaryota</taxon>
        <taxon>Fungi</taxon>
        <taxon>Dikarya</taxon>
        <taxon>Ascomycota</taxon>
        <taxon>Pezizomycotina</taxon>
        <taxon>Dothideomycetes</taxon>
        <taxon>Dothideomycetidae</taxon>
        <taxon>Myriangiales</taxon>
        <taxon>Myriangiaceae</taxon>
        <taxon>Myriangium</taxon>
    </lineage>
</organism>
<dbReference type="AlphaFoldDB" id="A0A9P4J7K4"/>
<dbReference type="GO" id="GO:0005634">
    <property type="term" value="C:nucleus"/>
    <property type="evidence" value="ECO:0007669"/>
    <property type="project" value="UniProtKB-SubCell"/>
</dbReference>
<evidence type="ECO:0000256" key="2">
    <source>
        <dbReference type="ARBA" id="ARBA00022723"/>
    </source>
</evidence>
<dbReference type="Gene3D" id="4.10.240.10">
    <property type="entry name" value="Zn(2)-C6 fungal-type DNA-binding domain"/>
    <property type="match status" value="1"/>
</dbReference>
<keyword evidence="2" id="KW-0479">Metal-binding</keyword>